<dbReference type="EMBL" id="CAJNIZ010041680">
    <property type="protein sequence ID" value="CAE7616446.1"/>
    <property type="molecule type" value="Genomic_DNA"/>
</dbReference>
<dbReference type="Proteomes" id="UP000649617">
    <property type="component" value="Unassembled WGS sequence"/>
</dbReference>
<evidence type="ECO:0000313" key="1">
    <source>
        <dbReference type="EMBL" id="CAE7616446.1"/>
    </source>
</evidence>
<proteinExistence type="predicted"/>
<sequence>RTSFEDSRERVGGLKDAAPALGGVIAVMWRGHDRLGFFMPGLMSKVRMPLCFAPYLAQCHQPRTYISGISIKRTAACELRWDRLRAHPEGAIAAM</sequence>
<name>A0A812VDF8_SYMPI</name>
<gene>
    <name evidence="1" type="ORF">SPIL2461_LOCUS16195</name>
</gene>
<accession>A0A812VDF8</accession>
<dbReference type="AlphaFoldDB" id="A0A812VDF8"/>
<evidence type="ECO:0000313" key="2">
    <source>
        <dbReference type="Proteomes" id="UP000649617"/>
    </source>
</evidence>
<comment type="caution">
    <text evidence="1">The sequence shown here is derived from an EMBL/GenBank/DDBJ whole genome shotgun (WGS) entry which is preliminary data.</text>
</comment>
<feature type="non-terminal residue" evidence="1">
    <location>
        <position position="1"/>
    </location>
</feature>
<protein>
    <submittedName>
        <fullName evidence="1">Uncharacterized protein</fullName>
    </submittedName>
</protein>
<organism evidence="1 2">
    <name type="scientific">Symbiodinium pilosum</name>
    <name type="common">Dinoflagellate</name>
    <dbReference type="NCBI Taxonomy" id="2952"/>
    <lineage>
        <taxon>Eukaryota</taxon>
        <taxon>Sar</taxon>
        <taxon>Alveolata</taxon>
        <taxon>Dinophyceae</taxon>
        <taxon>Suessiales</taxon>
        <taxon>Symbiodiniaceae</taxon>
        <taxon>Symbiodinium</taxon>
    </lineage>
</organism>
<reference evidence="1" key="1">
    <citation type="submission" date="2021-02" db="EMBL/GenBank/DDBJ databases">
        <authorList>
            <person name="Dougan E. K."/>
            <person name="Rhodes N."/>
            <person name="Thang M."/>
            <person name="Chan C."/>
        </authorList>
    </citation>
    <scope>NUCLEOTIDE SEQUENCE</scope>
</reference>
<keyword evidence="2" id="KW-1185">Reference proteome</keyword>